<dbReference type="RefSeq" id="WP_039739991.1">
    <property type="nucleotide sequence ID" value="NZ_CP009788.1"/>
</dbReference>
<dbReference type="EMBL" id="CP009788">
    <property type="protein sequence ID" value="AJE02262.1"/>
    <property type="molecule type" value="Genomic_DNA"/>
</dbReference>
<protein>
    <recommendedName>
        <fullName evidence="3">Chaperone NapD</fullName>
    </recommendedName>
</protein>
<dbReference type="OrthoDB" id="7306089at2"/>
<evidence type="ECO:0000313" key="1">
    <source>
        <dbReference type="EMBL" id="AJE02262.1"/>
    </source>
</evidence>
<reference evidence="1 2" key="1">
    <citation type="journal article" date="2015" name="Genome Announc.">
        <title>Complete Genome of Geobacter pickeringii G13T, a Metal-Reducing Isolate from Sedimentary Kaolin Deposits.</title>
        <authorList>
            <person name="Badalamenti J.P."/>
            <person name="Bond D.R."/>
        </authorList>
    </citation>
    <scope>NUCLEOTIDE SEQUENCE [LARGE SCALE GENOMIC DNA]</scope>
    <source>
        <strain evidence="1 2">G13</strain>
    </source>
</reference>
<sequence>MPISGVVIRCANGRSEELSRQVGAPGEIEVHGVLPDDRLVAVIEAASVDGEMRIVNRLLATDGVIDVQLAYHNFEDLPAGAANAPFPGKGEG</sequence>
<dbReference type="HOGENOM" id="CLU_155794_4_0_7"/>
<dbReference type="Pfam" id="PF03927">
    <property type="entry name" value="NapD"/>
    <property type="match status" value="1"/>
</dbReference>
<dbReference type="Gene3D" id="3.30.70.920">
    <property type="match status" value="1"/>
</dbReference>
<dbReference type="KEGG" id="gpi:GPICK_01715"/>
<organism evidence="1 2">
    <name type="scientific">Geobacter pickeringii</name>
    <dbReference type="NCBI Taxonomy" id="345632"/>
    <lineage>
        <taxon>Bacteria</taxon>
        <taxon>Pseudomonadati</taxon>
        <taxon>Thermodesulfobacteriota</taxon>
        <taxon>Desulfuromonadia</taxon>
        <taxon>Geobacterales</taxon>
        <taxon>Geobacteraceae</taxon>
        <taxon>Geobacter</taxon>
    </lineage>
</organism>
<keyword evidence="2" id="KW-1185">Reference proteome</keyword>
<accession>A0A0B5B6T8</accession>
<dbReference type="Proteomes" id="UP000057609">
    <property type="component" value="Chromosome"/>
</dbReference>
<dbReference type="AlphaFoldDB" id="A0A0B5B6T8"/>
<proteinExistence type="predicted"/>
<evidence type="ECO:0008006" key="3">
    <source>
        <dbReference type="Google" id="ProtNLM"/>
    </source>
</evidence>
<name>A0A0B5B6T8_9BACT</name>
<gene>
    <name evidence="1" type="ORF">GPICK_01715</name>
</gene>
<dbReference type="STRING" id="345632.GPICK_01715"/>
<dbReference type="InterPro" id="IPR005623">
    <property type="entry name" value="Chaperone_NapD_NO3_reduct"/>
</dbReference>
<evidence type="ECO:0000313" key="2">
    <source>
        <dbReference type="Proteomes" id="UP000057609"/>
    </source>
</evidence>